<dbReference type="Proteomes" id="UP000326907">
    <property type="component" value="Unassembled WGS sequence"/>
</dbReference>
<dbReference type="AlphaFoldDB" id="A0A5N5ELI0"/>
<keyword evidence="4" id="KW-1185">Reference proteome</keyword>
<feature type="transmembrane region" description="Helical" evidence="2">
    <location>
        <begin position="99"/>
        <end position="123"/>
    </location>
</feature>
<dbReference type="RefSeq" id="WP_151510684.1">
    <property type="nucleotide sequence ID" value="NZ_VYUA01000011.1"/>
</dbReference>
<protein>
    <submittedName>
        <fullName evidence="3">Uncharacterized protein</fullName>
    </submittedName>
</protein>
<keyword evidence="2" id="KW-1133">Transmembrane helix</keyword>
<feature type="region of interest" description="Disordered" evidence="1">
    <location>
        <begin position="128"/>
        <end position="153"/>
    </location>
</feature>
<evidence type="ECO:0000313" key="3">
    <source>
        <dbReference type="EMBL" id="KAB2591695.1"/>
    </source>
</evidence>
<evidence type="ECO:0000313" key="4">
    <source>
        <dbReference type="Proteomes" id="UP000326907"/>
    </source>
</evidence>
<name>A0A5N5ELI0_9ACTN</name>
<feature type="transmembrane region" description="Helical" evidence="2">
    <location>
        <begin position="20"/>
        <end position="46"/>
    </location>
</feature>
<proteinExistence type="predicted"/>
<evidence type="ECO:0000256" key="1">
    <source>
        <dbReference type="SAM" id="MobiDB-lite"/>
    </source>
</evidence>
<organism evidence="3 4">
    <name type="scientific">Streptomyces arboris</name>
    <dbReference type="NCBI Taxonomy" id="2600619"/>
    <lineage>
        <taxon>Bacteria</taxon>
        <taxon>Bacillati</taxon>
        <taxon>Actinomycetota</taxon>
        <taxon>Actinomycetes</taxon>
        <taxon>Kitasatosporales</taxon>
        <taxon>Streptomycetaceae</taxon>
        <taxon>Streptomyces</taxon>
    </lineage>
</organism>
<comment type="caution">
    <text evidence="3">The sequence shown here is derived from an EMBL/GenBank/DDBJ whole genome shotgun (WGS) entry which is preliminary data.</text>
</comment>
<sequence length="153" mass="15995">MNTGTPYASALPCTPDQWPLLYLCTVAVLAGFGLLVNLGALYVSVFATDDCGLTTPTPFRCTTAGTLTMYALPWMGLIVAVVAAVGLGLDAFGRRDSPWWFLLAGAGAHLASLAALCCVVLWGRGERKASAPRASASTRTSTGRPRRSADPTT</sequence>
<feature type="transmembrane region" description="Helical" evidence="2">
    <location>
        <begin position="67"/>
        <end position="87"/>
    </location>
</feature>
<feature type="compositionally biased region" description="Low complexity" evidence="1">
    <location>
        <begin position="131"/>
        <end position="143"/>
    </location>
</feature>
<gene>
    <name evidence="3" type="ORF">F5983_14515</name>
</gene>
<evidence type="ECO:0000256" key="2">
    <source>
        <dbReference type="SAM" id="Phobius"/>
    </source>
</evidence>
<dbReference type="EMBL" id="VYUA01000011">
    <property type="protein sequence ID" value="KAB2591695.1"/>
    <property type="molecule type" value="Genomic_DNA"/>
</dbReference>
<accession>A0A5N5ELI0</accession>
<keyword evidence="2" id="KW-0472">Membrane</keyword>
<reference evidence="3 4" key="1">
    <citation type="submission" date="2019-09" db="EMBL/GenBank/DDBJ databases">
        <authorList>
            <person name="Liu P."/>
        </authorList>
    </citation>
    <scope>NUCLEOTIDE SEQUENCE [LARGE SCALE GENOMIC DNA]</scope>
    <source>
        <strain evidence="3 4">TRM68085</strain>
    </source>
</reference>
<keyword evidence="2" id="KW-0812">Transmembrane</keyword>